<evidence type="ECO:0000313" key="2">
    <source>
        <dbReference type="Proteomes" id="UP000306630"/>
    </source>
</evidence>
<accession>A0A4S2FZ32</accession>
<sequence length="126" mass="14346">MDIQDTIDRITECAEAKGWSVHTSKNPKTEIWQFEFSQSTKAGQDFNFSAEMKDGDPDSLIKSVREYYEGFDPDEEAYLWIGEDGHGRNGAPYHIRDIVADMEDAESMVLDLLAALEETDFDPTEE</sequence>
<comment type="caution">
    <text evidence="1">The sequence shown here is derived from an EMBL/GenBank/DDBJ whole genome shotgun (WGS) entry which is preliminary data.</text>
</comment>
<protein>
    <submittedName>
        <fullName evidence="1">Uncharacterized protein</fullName>
    </submittedName>
</protein>
<evidence type="ECO:0000313" key="1">
    <source>
        <dbReference type="EMBL" id="TGY74638.1"/>
    </source>
</evidence>
<reference evidence="1 2" key="1">
    <citation type="submission" date="2019-04" db="EMBL/GenBank/DDBJ databases">
        <title>Microbes associate with the intestines of laboratory mice.</title>
        <authorList>
            <person name="Navarre W."/>
            <person name="Wong E."/>
            <person name="Huang K."/>
            <person name="Tropini C."/>
            <person name="Ng K."/>
            <person name="Yu B."/>
        </authorList>
    </citation>
    <scope>NUCLEOTIDE SEQUENCE [LARGE SCALE GENOMIC DNA]</scope>
    <source>
        <strain evidence="1 2">NM06_A21</strain>
    </source>
</reference>
<dbReference type="EMBL" id="SRYD01000019">
    <property type="protein sequence ID" value="TGY74638.1"/>
    <property type="molecule type" value="Genomic_DNA"/>
</dbReference>
<name>A0A4S2FZ32_9BACT</name>
<dbReference type="Proteomes" id="UP000306630">
    <property type="component" value="Unassembled WGS sequence"/>
</dbReference>
<gene>
    <name evidence="1" type="ORF">E5333_05965</name>
</gene>
<proteinExistence type="predicted"/>
<dbReference type="AlphaFoldDB" id="A0A4S2FZ32"/>
<organism evidence="1 2">
    <name type="scientific">Muribaculum intestinale</name>
    <dbReference type="NCBI Taxonomy" id="1796646"/>
    <lineage>
        <taxon>Bacteria</taxon>
        <taxon>Pseudomonadati</taxon>
        <taxon>Bacteroidota</taxon>
        <taxon>Bacteroidia</taxon>
        <taxon>Bacteroidales</taxon>
        <taxon>Muribaculaceae</taxon>
        <taxon>Muribaculum</taxon>
    </lineage>
</organism>
<dbReference type="RefSeq" id="WP_135993073.1">
    <property type="nucleotide sequence ID" value="NZ_SRYD01000019.1"/>
</dbReference>